<dbReference type="PANTHER" id="PTHR48094:SF11">
    <property type="entry name" value="GLUTATHIONE-INDEPENDENT GLYOXALASE HSP31-RELATED"/>
    <property type="match status" value="1"/>
</dbReference>
<dbReference type="Proteomes" id="UP001465668">
    <property type="component" value="Unassembled WGS sequence"/>
</dbReference>
<keyword evidence="8" id="KW-1185">Reference proteome</keyword>
<dbReference type="PANTHER" id="PTHR48094">
    <property type="entry name" value="PROTEIN/NUCLEIC ACID DEGLYCASE DJ-1-RELATED"/>
    <property type="match status" value="1"/>
</dbReference>
<keyword evidence="3" id="KW-0456">Lyase</keyword>
<dbReference type="EC" id="4.2.1.130" evidence="1"/>
<gene>
    <name evidence="7" type="ORF">SCAR479_10796</name>
</gene>
<feature type="domain" description="DJ-1/PfpI" evidence="6">
    <location>
        <begin position="31"/>
        <end position="234"/>
    </location>
</feature>
<dbReference type="Pfam" id="PF01965">
    <property type="entry name" value="DJ-1_PfpI"/>
    <property type="match status" value="1"/>
</dbReference>
<evidence type="ECO:0000256" key="4">
    <source>
        <dbReference type="ARBA" id="ARBA00038493"/>
    </source>
</evidence>
<organism evidence="7 8">
    <name type="scientific">Seiridium cardinale</name>
    <dbReference type="NCBI Taxonomy" id="138064"/>
    <lineage>
        <taxon>Eukaryota</taxon>
        <taxon>Fungi</taxon>
        <taxon>Dikarya</taxon>
        <taxon>Ascomycota</taxon>
        <taxon>Pezizomycotina</taxon>
        <taxon>Sordariomycetes</taxon>
        <taxon>Xylariomycetidae</taxon>
        <taxon>Amphisphaeriales</taxon>
        <taxon>Sporocadaceae</taxon>
        <taxon>Seiridium</taxon>
    </lineage>
</organism>
<comment type="caution">
    <text evidence="7">The sequence shown here is derived from an EMBL/GenBank/DDBJ whole genome shotgun (WGS) entry which is preliminary data.</text>
</comment>
<evidence type="ECO:0000256" key="3">
    <source>
        <dbReference type="ARBA" id="ARBA00023239"/>
    </source>
</evidence>
<comment type="similarity">
    <text evidence="4">Belongs to the peptidase C56 family. HSP31-like subfamily.</text>
</comment>
<dbReference type="Gene3D" id="3.40.50.880">
    <property type="match status" value="1"/>
</dbReference>
<name>A0ABR2XFJ2_9PEZI</name>
<dbReference type="CDD" id="cd03147">
    <property type="entry name" value="GATase1_Ydr533c_like"/>
    <property type="match status" value="1"/>
</dbReference>
<dbReference type="InterPro" id="IPR002818">
    <property type="entry name" value="DJ-1/PfpI"/>
</dbReference>
<dbReference type="SUPFAM" id="SSF52317">
    <property type="entry name" value="Class I glutamine amidotransferase-like"/>
    <property type="match status" value="1"/>
</dbReference>
<accession>A0ABR2XFJ2</accession>
<reference evidence="7 8" key="1">
    <citation type="submission" date="2024-02" db="EMBL/GenBank/DDBJ databases">
        <title>First draft genome assembly of two strains of Seiridium cardinale.</title>
        <authorList>
            <person name="Emiliani G."/>
            <person name="Scali E."/>
        </authorList>
    </citation>
    <scope>NUCLEOTIDE SEQUENCE [LARGE SCALE GENOMIC DNA]</scope>
    <source>
        <strain evidence="7 8">BM-138-000479</strain>
    </source>
</reference>
<comment type="catalytic activity">
    <reaction evidence="5">
        <text>methylglyoxal + H2O = (R)-lactate + H(+)</text>
        <dbReference type="Rhea" id="RHEA:27754"/>
        <dbReference type="ChEBI" id="CHEBI:15377"/>
        <dbReference type="ChEBI" id="CHEBI:15378"/>
        <dbReference type="ChEBI" id="CHEBI:16004"/>
        <dbReference type="ChEBI" id="CHEBI:17158"/>
        <dbReference type="EC" id="4.2.1.130"/>
    </reaction>
</comment>
<evidence type="ECO:0000313" key="7">
    <source>
        <dbReference type="EMBL" id="KAK9772579.1"/>
    </source>
</evidence>
<evidence type="ECO:0000313" key="8">
    <source>
        <dbReference type="Proteomes" id="UP001465668"/>
    </source>
</evidence>
<dbReference type="EMBL" id="JARVKM010000060">
    <property type="protein sequence ID" value="KAK9772579.1"/>
    <property type="molecule type" value="Genomic_DNA"/>
</dbReference>
<keyword evidence="2" id="KW-0346">Stress response</keyword>
<sequence>MTPPRRALITITSAKASLFNGKETTGLFISEALHPFNVLKAAGFEVDLASETGNYTPDWLSQQPDFLNGADLATWQDLNSEFRQKLDNMPKASELDASKYGILFASAGHAALIDYPHATSLQKIGEEIWSNGGILASVCHGPALFSNLIDRATGEPVIKGKKITGFTTEGEYTMKIMDELRSWNAELVEELAQRLGATYERPAGIWDDFHLVDGRLVTGVNPASATSTAQAVVEAFKRLQ</sequence>
<evidence type="ECO:0000259" key="6">
    <source>
        <dbReference type="Pfam" id="PF01965"/>
    </source>
</evidence>
<proteinExistence type="inferred from homology"/>
<evidence type="ECO:0000256" key="1">
    <source>
        <dbReference type="ARBA" id="ARBA00013134"/>
    </source>
</evidence>
<dbReference type="InterPro" id="IPR029062">
    <property type="entry name" value="Class_I_gatase-like"/>
</dbReference>
<dbReference type="InterPro" id="IPR050325">
    <property type="entry name" value="Prot/Nucl_acid_deglycase"/>
</dbReference>
<evidence type="ECO:0000256" key="5">
    <source>
        <dbReference type="ARBA" id="ARBA00048082"/>
    </source>
</evidence>
<evidence type="ECO:0000256" key="2">
    <source>
        <dbReference type="ARBA" id="ARBA00023016"/>
    </source>
</evidence>
<protein>
    <recommendedName>
        <fullName evidence="1">D-lactate dehydratase</fullName>
        <ecNumber evidence="1">4.2.1.130</ecNumber>
    </recommendedName>
</protein>